<comment type="caution">
    <text evidence="1">The sequence shown here is derived from an EMBL/GenBank/DDBJ whole genome shotgun (WGS) entry which is preliminary data.</text>
</comment>
<evidence type="ECO:0000313" key="2">
    <source>
        <dbReference type="Proteomes" id="UP000076481"/>
    </source>
</evidence>
<gene>
    <name evidence="1" type="ORF">A3K90_01360</name>
</gene>
<proteinExistence type="predicted"/>
<sequence>MNSLSGNTFRSGIPLQARRDRKLFSACIKNRFIAKAHLTEILLYISEDISTGEKSEISGLKFLDMRFLNQEYPACIIQREAPLQTGGLEIACNTRQYGTAR</sequence>
<organism evidence="1 2">
    <name type="scientific">Pelodictyon luteolum</name>
    <dbReference type="NCBI Taxonomy" id="1100"/>
    <lineage>
        <taxon>Bacteria</taxon>
        <taxon>Pseudomonadati</taxon>
        <taxon>Chlorobiota</taxon>
        <taxon>Chlorobiia</taxon>
        <taxon>Chlorobiales</taxon>
        <taxon>Chlorobiaceae</taxon>
        <taxon>Chlorobium/Pelodictyon group</taxon>
        <taxon>Pelodictyon</taxon>
    </lineage>
</organism>
<dbReference type="Proteomes" id="UP000076481">
    <property type="component" value="Unassembled WGS sequence"/>
</dbReference>
<dbReference type="AlphaFoldDB" id="A0A165L098"/>
<dbReference type="EMBL" id="LVWG01000036">
    <property type="protein sequence ID" value="KZK73411.1"/>
    <property type="molecule type" value="Genomic_DNA"/>
</dbReference>
<reference evidence="1 2" key="1">
    <citation type="submission" date="2016-03" db="EMBL/GenBank/DDBJ databases">
        <title>Speciation and ecological success in dimly lit waters: horizontal gene transfer in a green sulfur bacteria bloom unveiled by metagenomic assembly.</title>
        <authorList>
            <person name="Llorens-Mares T."/>
            <person name="Liu Z."/>
            <person name="Allen L.Z."/>
            <person name="Rusch D.B."/>
            <person name="Craig M.T."/>
            <person name="Dupont C.L."/>
            <person name="Bryant D.A."/>
            <person name="Casamayor E.O."/>
        </authorList>
    </citation>
    <scope>NUCLEOTIDE SEQUENCE [LARGE SCALE GENOMIC DNA]</scope>
    <source>
        <strain evidence="1">CIII</strain>
    </source>
</reference>
<protein>
    <submittedName>
        <fullName evidence="1">Uncharacterized protein</fullName>
    </submittedName>
</protein>
<evidence type="ECO:0000313" key="1">
    <source>
        <dbReference type="EMBL" id="KZK73411.1"/>
    </source>
</evidence>
<accession>A0A165L098</accession>
<name>A0A165L098_PELLU</name>